<accession>A0ABQ7CXG0</accession>
<keyword evidence="2" id="KW-0472">Membrane</keyword>
<dbReference type="Proteomes" id="UP000266723">
    <property type="component" value="Unassembled WGS sequence"/>
</dbReference>
<evidence type="ECO:0000256" key="2">
    <source>
        <dbReference type="SAM" id="Phobius"/>
    </source>
</evidence>
<evidence type="ECO:0000256" key="1">
    <source>
        <dbReference type="SAM" id="MobiDB-lite"/>
    </source>
</evidence>
<feature type="transmembrane region" description="Helical" evidence="2">
    <location>
        <begin position="12"/>
        <end position="29"/>
    </location>
</feature>
<keyword evidence="4" id="KW-1185">Reference proteome</keyword>
<evidence type="ECO:0000313" key="4">
    <source>
        <dbReference type="Proteomes" id="UP000266723"/>
    </source>
</evidence>
<dbReference type="EMBL" id="QGKV02000759">
    <property type="protein sequence ID" value="KAF3564621.1"/>
    <property type="molecule type" value="Genomic_DNA"/>
</dbReference>
<organism evidence="3 4">
    <name type="scientific">Brassica cretica</name>
    <name type="common">Mustard</name>
    <dbReference type="NCBI Taxonomy" id="69181"/>
    <lineage>
        <taxon>Eukaryota</taxon>
        <taxon>Viridiplantae</taxon>
        <taxon>Streptophyta</taxon>
        <taxon>Embryophyta</taxon>
        <taxon>Tracheophyta</taxon>
        <taxon>Spermatophyta</taxon>
        <taxon>Magnoliopsida</taxon>
        <taxon>eudicotyledons</taxon>
        <taxon>Gunneridae</taxon>
        <taxon>Pentapetalae</taxon>
        <taxon>rosids</taxon>
        <taxon>malvids</taxon>
        <taxon>Brassicales</taxon>
        <taxon>Brassicaceae</taxon>
        <taxon>Brassiceae</taxon>
        <taxon>Brassica</taxon>
    </lineage>
</organism>
<name>A0ABQ7CXG0_BRACR</name>
<keyword evidence="2" id="KW-1133">Transmembrane helix</keyword>
<keyword evidence="2" id="KW-0812">Transmembrane</keyword>
<gene>
    <name evidence="3" type="ORF">DY000_02017235</name>
</gene>
<evidence type="ECO:0000313" key="3">
    <source>
        <dbReference type="EMBL" id="KAF3564621.1"/>
    </source>
</evidence>
<comment type="caution">
    <text evidence="3">The sequence shown here is derived from an EMBL/GenBank/DDBJ whole genome shotgun (WGS) entry which is preliminary data.</text>
</comment>
<protein>
    <submittedName>
        <fullName evidence="3">Uncharacterized protein</fullName>
    </submittedName>
</protein>
<dbReference type="PANTHER" id="PTHR48437:SF1">
    <property type="entry name" value="INITIATOR BINDING DOMAIN-CONTAINING PROTEIN"/>
    <property type="match status" value="1"/>
</dbReference>
<reference evidence="3 4" key="1">
    <citation type="journal article" date="2020" name="BMC Genomics">
        <title>Intraspecific diversification of the crop wild relative Brassica cretica Lam. using demographic model selection.</title>
        <authorList>
            <person name="Kioukis A."/>
            <person name="Michalopoulou V.A."/>
            <person name="Briers L."/>
            <person name="Pirintsos S."/>
            <person name="Studholme D.J."/>
            <person name="Pavlidis P."/>
            <person name="Sarris P.F."/>
        </authorList>
    </citation>
    <scope>NUCLEOTIDE SEQUENCE [LARGE SCALE GENOMIC DNA]</scope>
    <source>
        <strain evidence="4">cv. PFS-1207/04</strain>
    </source>
</reference>
<feature type="region of interest" description="Disordered" evidence="1">
    <location>
        <begin position="118"/>
        <end position="138"/>
    </location>
</feature>
<dbReference type="PANTHER" id="PTHR48437">
    <property type="entry name" value="INITIATOR BINDING DOMAIN-CONTAINING PROTEIN"/>
    <property type="match status" value="1"/>
</dbReference>
<proteinExistence type="predicted"/>
<dbReference type="InterPro" id="IPR007657">
    <property type="entry name" value="Glycosyltransferase_61"/>
</dbReference>
<sequence length="138" mass="15923">MSKRSPRNLKIILYMLLLNSLFLCIYFAFHSSSSSPEPNPNLPLRFHVSVNNHSATQKPWPILPSYLPWTPPQNNLPARSCDGYFGNGFTRRIDFLKPRISKEGSWFRCSYSENATELDMRGGESEDGPRSDRDVERR</sequence>